<dbReference type="Pfam" id="PF12796">
    <property type="entry name" value="Ank_2"/>
    <property type="match status" value="3"/>
</dbReference>
<organism evidence="6 7">
    <name type="scientific">Mya arenaria</name>
    <name type="common">Soft-shell clam</name>
    <dbReference type="NCBI Taxonomy" id="6604"/>
    <lineage>
        <taxon>Eukaryota</taxon>
        <taxon>Metazoa</taxon>
        <taxon>Spiralia</taxon>
        <taxon>Lophotrochozoa</taxon>
        <taxon>Mollusca</taxon>
        <taxon>Bivalvia</taxon>
        <taxon>Autobranchia</taxon>
        <taxon>Heteroconchia</taxon>
        <taxon>Euheterodonta</taxon>
        <taxon>Imparidentia</taxon>
        <taxon>Neoheterodontei</taxon>
        <taxon>Myida</taxon>
        <taxon>Myoidea</taxon>
        <taxon>Myidae</taxon>
        <taxon>Mya</taxon>
    </lineage>
</organism>
<feature type="transmembrane region" description="Helical" evidence="3">
    <location>
        <begin position="625"/>
        <end position="645"/>
    </location>
</feature>
<keyword evidence="3" id="KW-0812">Transmembrane</keyword>
<dbReference type="SUPFAM" id="SSF48403">
    <property type="entry name" value="Ankyrin repeat"/>
    <property type="match status" value="1"/>
</dbReference>
<feature type="repeat" description="ANK" evidence="1">
    <location>
        <begin position="95"/>
        <end position="127"/>
    </location>
</feature>
<feature type="compositionally biased region" description="Low complexity" evidence="2">
    <location>
        <begin position="1232"/>
        <end position="1247"/>
    </location>
</feature>
<feature type="domain" description="KAP NTPase" evidence="4">
    <location>
        <begin position="382"/>
        <end position="898"/>
    </location>
</feature>
<dbReference type="Pfam" id="PF13857">
    <property type="entry name" value="Ank_5"/>
    <property type="match status" value="1"/>
</dbReference>
<dbReference type="Gene3D" id="1.25.40.20">
    <property type="entry name" value="Ankyrin repeat-containing domain"/>
    <property type="match status" value="4"/>
</dbReference>
<dbReference type="Pfam" id="PF07693">
    <property type="entry name" value="KAP_NTPase"/>
    <property type="match status" value="1"/>
</dbReference>
<keyword evidence="3" id="KW-0472">Membrane</keyword>
<feature type="region of interest" description="Disordered" evidence="2">
    <location>
        <begin position="1420"/>
        <end position="1446"/>
    </location>
</feature>
<accession>A0ABY7DSI9</accession>
<feature type="repeat" description="ANK" evidence="1">
    <location>
        <begin position="128"/>
        <end position="160"/>
    </location>
</feature>
<feature type="transmembrane region" description="Helical" evidence="3">
    <location>
        <begin position="470"/>
        <end position="489"/>
    </location>
</feature>
<dbReference type="EMBL" id="CP111014">
    <property type="protein sequence ID" value="WAQ99559.1"/>
    <property type="molecule type" value="Genomic_DNA"/>
</dbReference>
<evidence type="ECO:0000313" key="6">
    <source>
        <dbReference type="EMBL" id="WAQ99559.1"/>
    </source>
</evidence>
<dbReference type="InterPro" id="IPR057092">
    <property type="entry name" value="SAM_KIDINS220"/>
</dbReference>
<gene>
    <name evidence="6" type="ORF">MAR_023932</name>
</gene>
<dbReference type="InterPro" id="IPR013761">
    <property type="entry name" value="SAM/pointed_sf"/>
</dbReference>
<feature type="transmembrane region" description="Helical" evidence="3">
    <location>
        <begin position="593"/>
        <end position="619"/>
    </location>
</feature>
<feature type="compositionally biased region" description="Polar residues" evidence="2">
    <location>
        <begin position="1203"/>
        <end position="1231"/>
    </location>
</feature>
<evidence type="ECO:0000259" key="4">
    <source>
        <dbReference type="Pfam" id="PF07693"/>
    </source>
</evidence>
<feature type="repeat" description="ANK" evidence="1">
    <location>
        <begin position="161"/>
        <end position="193"/>
    </location>
</feature>
<reference evidence="6" key="1">
    <citation type="submission" date="2022-11" db="EMBL/GenBank/DDBJ databases">
        <title>Centuries of genome instability and evolution in soft-shell clam transmissible cancer (bioRxiv).</title>
        <authorList>
            <person name="Hart S.F.M."/>
            <person name="Yonemitsu M.A."/>
            <person name="Giersch R.M."/>
            <person name="Beal B.F."/>
            <person name="Arriagada G."/>
            <person name="Davis B.W."/>
            <person name="Ostrander E.A."/>
            <person name="Goff S.P."/>
            <person name="Metzger M.J."/>
        </authorList>
    </citation>
    <scope>NUCLEOTIDE SEQUENCE</scope>
    <source>
        <strain evidence="6">MELC-2E11</strain>
        <tissue evidence="6">Siphon/mantle</tissue>
    </source>
</reference>
<feature type="repeat" description="ANK" evidence="1">
    <location>
        <begin position="227"/>
        <end position="259"/>
    </location>
</feature>
<keyword evidence="3" id="KW-1133">Transmembrane helix</keyword>
<evidence type="ECO:0000256" key="2">
    <source>
        <dbReference type="SAM" id="MobiDB-lite"/>
    </source>
</evidence>
<keyword evidence="7" id="KW-1185">Reference proteome</keyword>
<feature type="repeat" description="ANK" evidence="1">
    <location>
        <begin position="277"/>
        <end position="309"/>
    </location>
</feature>
<feature type="repeat" description="ANK" evidence="1">
    <location>
        <begin position="40"/>
        <end position="72"/>
    </location>
</feature>
<proteinExistence type="predicted"/>
<dbReference type="InterPro" id="IPR052771">
    <property type="entry name" value="Neurotrophin_sig_adaptor"/>
</dbReference>
<evidence type="ECO:0000256" key="1">
    <source>
        <dbReference type="PROSITE-ProRule" id="PRU00023"/>
    </source>
</evidence>
<dbReference type="InterPro" id="IPR011646">
    <property type="entry name" value="KAP_P-loop"/>
</dbReference>
<dbReference type="Pfam" id="PF23307">
    <property type="entry name" value="SAM_KIDINS220"/>
    <property type="match status" value="1"/>
</dbReference>
<dbReference type="PROSITE" id="PS50297">
    <property type="entry name" value="ANK_REP_REGION"/>
    <property type="match status" value="5"/>
</dbReference>
<name>A0ABY7DSI9_MYAAR</name>
<dbReference type="SMART" id="SM00248">
    <property type="entry name" value="ANK"/>
    <property type="match status" value="8"/>
</dbReference>
<dbReference type="SUPFAM" id="SSF47769">
    <property type="entry name" value="SAM/Pointed domain"/>
    <property type="match status" value="1"/>
</dbReference>
<dbReference type="InterPro" id="IPR002110">
    <property type="entry name" value="Ankyrin_rpt"/>
</dbReference>
<evidence type="ECO:0000259" key="5">
    <source>
        <dbReference type="Pfam" id="PF23307"/>
    </source>
</evidence>
<dbReference type="PANTHER" id="PTHR24116:SF0">
    <property type="entry name" value="KINASE D-INTERACTING SUBSTRATE OF 220 KDA"/>
    <property type="match status" value="1"/>
</dbReference>
<feature type="domain" description="Kinase D-interacting substrate of 220 kDa-like SAM" evidence="5">
    <location>
        <begin position="1114"/>
        <end position="1189"/>
    </location>
</feature>
<feature type="region of interest" description="Disordered" evidence="2">
    <location>
        <begin position="1195"/>
        <end position="1252"/>
    </location>
</feature>
<sequence>MALNNLRSQMLWENIRNCDLSAVVNLLENGTINLEERDENGQTFLMLACQQGDISLVRELLEAGIDPNATDNDGYLEICIELLERGADIEHREMCNWTALMWASYKGRTEVVQELLDREADPNVKAEHNMSCLCWAAGRGHTEIVTALIEKGAKVNSTDKYGTTPLIWACRKGHSEIVHELLNNGAYVDNTGMDSLTALLVASKGHYAECVQALLEYDPNVNALDKDGFTALTTAAKDGCEDIVQELLAKDAYVNVVDRDRKTALYWAVEKGHSDIDGDTPLMRAVRNRHELIVRLLLDKGAKVNVYDKKGDTALHISLRARSKRITELLLRNPRNSRLLYRPNKAGETPYNIDAYHQKSILTQIHGHRQLNASDGENLLGYEIYSSSLADILSEPTLNTPITVGLYAKWGSGKSFLIGKLKSEMKSFTKANDENQLKFSIALFIFLLFINIVVGFVLSLTVMYQVGLSVGFGLFIWEYGFLGLIWVFSNRNNIRFAQRISQAIGKRLQVLSLLLQVLFCNPGNQTSSDVPLVKFLFSESTKLNSVGGEKALGAMVAGLSDSVEKEFGVLSARLFGVIKQSSGKNYIGRFKTLCCIPLFGLVIFILLCLATGIALLVLYHFDDEVINGVMAATAAIVGGSLLINIRNLYKAFKSLWRPQRKRIMNAAENVHNIKIDGFMQVLKTEVSLMNSFVTSVDSFTKNTTRLVVVVDGLDSCEQEKVLQVLDIIHALFNEENSPFVVILAVDPQIIIKGIDQNLKSAFHDTNVNGFDYLRNIVHLPFYLQSQGISVKKQELTKSVSTYDVGHESPQHNHKAYRVQIIEEDRKHQESTVSQISGFSVVDPSVKRGPSQRQRQDSSTLVSHSNFDISHTLTKNDYFSDINPKSMRRLMNIVACYERTTLTSTAWVNMVEQWPYRLSWIILYFEEHDDLDDDVTMKFIYDKIECQMPNSSEVEPLLEIDRNVRKLQAFLGSKSSSSPMLNISDLKKFLPCTINLDPYLRKLIRSFQSNQQPDITMGIYSPKPPNGTLSNQESLMSPRYRTGGNWTAGKQPMGAVHPSHMMPFGPMMNPYMMGMHGVHPYMMNGQGFGNPEASEQLGRKSGSPSKFITGYKGESLSKLSTEEVSALLERISGLNPRQLPSYQQAVLENNINGVVLSQCEIDDLGKCLEMKFGDWQLFKSAIESLRDTELYGNKETADIDKPESSGSRQYGSETTSGNKSIKFSNNDTTISRGSGSFSEADASSKSSKNVFKRQSTIEVRDGDAVPAFDTICEEDENNTSRTPEVNDEEVILETESPKRMKRNDSMVAEAIYESGLLQKFMHNFTDNLSEGDEEQLSDVAVSESSDLLLDLSDNAVVSKPKHTPVMFQLSADSTHSRDNVDADVHMSETEPLIHSTDSEPLILKSSTPVLKLPRLEKSGMSIKTASSETDLQDVEKSERNSQSELSPLMRVVRSVSTSSVGFTGGYSQAEMQSPKGSMDLVSVVDETSETDPGGPVDGQTLQKDIAQYISQASSYGAGLSGTGSQGVVVRQKDKIEGNTPEAFHNKTVVKCKKGQVYIPIKVKFDVLIDKDSFTRKEGVSTIMSRCCRELETSFVQYNYMSHSVHICIFLIHCNVV</sequence>
<dbReference type="PROSITE" id="PS50088">
    <property type="entry name" value="ANK_REPEAT"/>
    <property type="match status" value="6"/>
</dbReference>
<dbReference type="Proteomes" id="UP001164746">
    <property type="component" value="Chromosome 3"/>
</dbReference>
<dbReference type="Gene3D" id="1.10.150.50">
    <property type="entry name" value="Transcription Factor, Ets-1"/>
    <property type="match status" value="1"/>
</dbReference>
<dbReference type="PRINTS" id="PR01415">
    <property type="entry name" value="ANKYRIN"/>
</dbReference>
<evidence type="ECO:0000313" key="7">
    <source>
        <dbReference type="Proteomes" id="UP001164746"/>
    </source>
</evidence>
<protein>
    <submittedName>
        <fullName evidence="6">KDISB-like protein</fullName>
    </submittedName>
</protein>
<dbReference type="InterPro" id="IPR036770">
    <property type="entry name" value="Ankyrin_rpt-contain_sf"/>
</dbReference>
<keyword evidence="1" id="KW-0040">ANK repeat</keyword>
<dbReference type="PANTHER" id="PTHR24116">
    <property type="entry name" value="KINASE D-INTERACTING SUBSTRATE OF 220 KDA"/>
    <property type="match status" value="1"/>
</dbReference>
<feature type="transmembrane region" description="Helical" evidence="3">
    <location>
        <begin position="439"/>
        <end position="464"/>
    </location>
</feature>
<evidence type="ECO:0000256" key="3">
    <source>
        <dbReference type="SAM" id="Phobius"/>
    </source>
</evidence>